<dbReference type="Proteomes" id="UP000034805">
    <property type="component" value="Unassembled WGS sequence"/>
</dbReference>
<evidence type="ECO:0000256" key="6">
    <source>
        <dbReference type="SAM" id="SignalP"/>
    </source>
</evidence>
<evidence type="ECO:0000256" key="3">
    <source>
        <dbReference type="ARBA" id="ARBA00022525"/>
    </source>
</evidence>
<keyword evidence="4" id="KW-0372">Hormone</keyword>
<keyword evidence="6" id="KW-0732">Signal</keyword>
<evidence type="ECO:0000256" key="2">
    <source>
        <dbReference type="ARBA" id="ARBA00009287"/>
    </source>
</evidence>
<dbReference type="InterPro" id="IPR018446">
    <property type="entry name" value="Corticotropin-releasing_fac_CS"/>
</dbReference>
<proteinExistence type="inferred from homology"/>
<dbReference type="Gene3D" id="6.10.250.1920">
    <property type="match status" value="1"/>
</dbReference>
<evidence type="ECO:0000313" key="8">
    <source>
        <dbReference type="EMBL" id="KPP61787.1"/>
    </source>
</evidence>
<gene>
    <name evidence="8" type="ORF">Z043_120074</name>
</gene>
<feature type="signal peptide" evidence="6">
    <location>
        <begin position="1"/>
        <end position="26"/>
    </location>
</feature>
<dbReference type="EMBL" id="JARO02009302">
    <property type="protein sequence ID" value="KPP61787.1"/>
    <property type="molecule type" value="Genomic_DNA"/>
</dbReference>
<keyword evidence="3" id="KW-0964">Secreted</keyword>
<dbReference type="PROSITE" id="PS00511">
    <property type="entry name" value="CRF"/>
    <property type="match status" value="1"/>
</dbReference>
<sequence length="177" mass="19451">MSRRPPARAPTMKPLPLLLLLATVLASTRIRPSAARPRDSRVFFDGHGFESRLDDALLKAGDDALSYLIGAEVLRYLRSHPAFHGALLRVPAARARQGVAAALGRAARGDEEGYGDGDEDGALAPQELVDVSRRSDDPPISIDLTFHLLRNMIEMARIESQKEQAELNRKYLDEVGK</sequence>
<evidence type="ECO:0000259" key="7">
    <source>
        <dbReference type="SMART" id="SM00039"/>
    </source>
</evidence>
<dbReference type="PANTHER" id="PTHR15035">
    <property type="entry name" value="CORTICOLIBERIN/UROCORTIN"/>
    <property type="match status" value="1"/>
</dbReference>
<accession>A0A0P7TVR5</accession>
<evidence type="ECO:0000313" key="9">
    <source>
        <dbReference type="Proteomes" id="UP000034805"/>
    </source>
</evidence>
<dbReference type="PANTHER" id="PTHR15035:SF11">
    <property type="entry name" value="UROCORTIN"/>
    <property type="match status" value="1"/>
</dbReference>
<dbReference type="InterPro" id="IPR003620">
    <property type="entry name" value="Urocortin_CRF"/>
</dbReference>
<dbReference type="PRINTS" id="PR01612">
    <property type="entry name" value="CRFFAMILY"/>
</dbReference>
<evidence type="ECO:0000256" key="4">
    <source>
        <dbReference type="ARBA" id="ARBA00022702"/>
    </source>
</evidence>
<dbReference type="AlphaFoldDB" id="A0A0P7TVR5"/>
<feature type="domain" description="Corticotropin-releasing factor" evidence="7">
    <location>
        <begin position="136"/>
        <end position="175"/>
    </location>
</feature>
<organism evidence="8 9">
    <name type="scientific">Scleropages formosus</name>
    <name type="common">Asian bonytongue</name>
    <name type="synonym">Osteoglossum formosum</name>
    <dbReference type="NCBI Taxonomy" id="113540"/>
    <lineage>
        <taxon>Eukaryota</taxon>
        <taxon>Metazoa</taxon>
        <taxon>Chordata</taxon>
        <taxon>Craniata</taxon>
        <taxon>Vertebrata</taxon>
        <taxon>Euteleostomi</taxon>
        <taxon>Actinopterygii</taxon>
        <taxon>Neopterygii</taxon>
        <taxon>Teleostei</taxon>
        <taxon>Osteoglossocephala</taxon>
        <taxon>Osteoglossomorpha</taxon>
        <taxon>Osteoglossiformes</taxon>
        <taxon>Osteoglossidae</taxon>
        <taxon>Scleropages</taxon>
    </lineage>
</organism>
<dbReference type="GO" id="GO:0005576">
    <property type="term" value="C:extracellular region"/>
    <property type="evidence" value="ECO:0007669"/>
    <property type="project" value="UniProtKB-SubCell"/>
</dbReference>
<keyword evidence="5" id="KW-0027">Amidation</keyword>
<comment type="similarity">
    <text evidence="2">Belongs to the sauvagine/corticotropin-releasing factor/urotensin I family.</text>
</comment>
<dbReference type="SMART" id="SM00039">
    <property type="entry name" value="CRF"/>
    <property type="match status" value="1"/>
</dbReference>
<dbReference type="GO" id="GO:0005179">
    <property type="term" value="F:hormone activity"/>
    <property type="evidence" value="ECO:0007669"/>
    <property type="project" value="UniProtKB-KW"/>
</dbReference>
<protein>
    <submittedName>
        <fullName evidence="8">Urotensin I-like</fullName>
    </submittedName>
</protein>
<reference evidence="8 9" key="1">
    <citation type="submission" date="2015-08" db="EMBL/GenBank/DDBJ databases">
        <title>The genome of the Asian arowana (Scleropages formosus).</title>
        <authorList>
            <person name="Tan M.H."/>
            <person name="Gan H.M."/>
            <person name="Croft L.J."/>
            <person name="Austin C.M."/>
        </authorList>
    </citation>
    <scope>NUCLEOTIDE SEQUENCE [LARGE SCALE GENOMIC DNA]</scope>
    <source>
        <strain evidence="8">Aro1</strain>
    </source>
</reference>
<evidence type="ECO:0000256" key="5">
    <source>
        <dbReference type="ARBA" id="ARBA00022815"/>
    </source>
</evidence>
<evidence type="ECO:0000256" key="1">
    <source>
        <dbReference type="ARBA" id="ARBA00004613"/>
    </source>
</evidence>
<dbReference type="InterPro" id="IPR000187">
    <property type="entry name" value="CRF"/>
</dbReference>
<comment type="subcellular location">
    <subcellularLocation>
        <location evidence="1">Secreted</location>
    </subcellularLocation>
</comment>
<comment type="caution">
    <text evidence="8">The sequence shown here is derived from an EMBL/GenBank/DDBJ whole genome shotgun (WGS) entry which is preliminary data.</text>
</comment>
<feature type="chain" id="PRO_5006143078" evidence="6">
    <location>
        <begin position="27"/>
        <end position="177"/>
    </location>
</feature>
<name>A0A0P7TVR5_SCLFO</name>
<dbReference type="Pfam" id="PF00473">
    <property type="entry name" value="CRF"/>
    <property type="match status" value="1"/>
</dbReference>